<dbReference type="AlphaFoldDB" id="A0A8J1Y343"/>
<reference evidence="1" key="1">
    <citation type="submission" date="2022-03" db="EMBL/GenBank/DDBJ databases">
        <authorList>
            <person name="Martin C."/>
        </authorList>
    </citation>
    <scope>NUCLEOTIDE SEQUENCE</scope>
</reference>
<sequence>MPMCRRFLKVLKDNADGETTDLTTMGSTSEYHIQFNDSSGDGIFGINRTLATSLNPNKTFGIESEKTKSWIVSEFNLVKVIVLVVVVIVLLLSTCKIVFRTFSSYSGSKDEDRD</sequence>
<keyword evidence="2" id="KW-1185">Reference proteome</keyword>
<protein>
    <submittedName>
        <fullName evidence="1">Uncharacterized protein</fullName>
    </submittedName>
</protein>
<gene>
    <name evidence="1" type="ORF">OFUS_LOCUS14344</name>
</gene>
<comment type="caution">
    <text evidence="1">The sequence shown here is derived from an EMBL/GenBank/DDBJ whole genome shotgun (WGS) entry which is preliminary data.</text>
</comment>
<accession>A0A8J1Y343</accession>
<organism evidence="1 2">
    <name type="scientific">Owenia fusiformis</name>
    <name type="common">Polychaete worm</name>
    <dbReference type="NCBI Taxonomy" id="6347"/>
    <lineage>
        <taxon>Eukaryota</taxon>
        <taxon>Metazoa</taxon>
        <taxon>Spiralia</taxon>
        <taxon>Lophotrochozoa</taxon>
        <taxon>Annelida</taxon>
        <taxon>Polychaeta</taxon>
        <taxon>Sedentaria</taxon>
        <taxon>Canalipalpata</taxon>
        <taxon>Sabellida</taxon>
        <taxon>Oweniida</taxon>
        <taxon>Oweniidae</taxon>
        <taxon>Owenia</taxon>
    </lineage>
</organism>
<name>A0A8J1Y343_OWEFU</name>
<evidence type="ECO:0000313" key="2">
    <source>
        <dbReference type="Proteomes" id="UP000749559"/>
    </source>
</evidence>
<proteinExistence type="predicted"/>
<evidence type="ECO:0000313" key="1">
    <source>
        <dbReference type="EMBL" id="CAH1788895.1"/>
    </source>
</evidence>
<dbReference type="Proteomes" id="UP000749559">
    <property type="component" value="Unassembled WGS sequence"/>
</dbReference>
<dbReference type="EMBL" id="CAIIXF020000007">
    <property type="protein sequence ID" value="CAH1788895.1"/>
    <property type="molecule type" value="Genomic_DNA"/>
</dbReference>